<keyword evidence="8" id="KW-1185">Reference proteome</keyword>
<protein>
    <submittedName>
        <fullName evidence="7">Protein kinase</fullName>
    </submittedName>
</protein>
<dbReference type="InterPro" id="IPR011009">
    <property type="entry name" value="Kinase-like_dom_sf"/>
</dbReference>
<dbReference type="GO" id="GO:0004674">
    <property type="term" value="F:protein serine/threonine kinase activity"/>
    <property type="evidence" value="ECO:0007669"/>
    <property type="project" value="UniProtKB-KW"/>
</dbReference>
<gene>
    <name evidence="7" type="primary">ORF-3</name>
</gene>
<keyword evidence="1" id="KW-0723">Serine/threonine-protein kinase</keyword>
<accession>A0A0B4ZZ83</accession>
<keyword evidence="3" id="KW-0547">Nucleotide-binding</keyword>
<proteinExistence type="predicted"/>
<evidence type="ECO:0000256" key="2">
    <source>
        <dbReference type="ARBA" id="ARBA00022679"/>
    </source>
</evidence>
<dbReference type="SMART" id="SM00220">
    <property type="entry name" value="S_TKc"/>
    <property type="match status" value="1"/>
</dbReference>
<evidence type="ECO:0000313" key="7">
    <source>
        <dbReference type="EMBL" id="AJD80693.1"/>
    </source>
</evidence>
<dbReference type="PROSITE" id="PS50011">
    <property type="entry name" value="PROTEIN_KINASE_DOM"/>
    <property type="match status" value="1"/>
</dbReference>
<dbReference type="Gene3D" id="3.30.200.20">
    <property type="entry name" value="Phosphorylase Kinase, domain 1"/>
    <property type="match status" value="1"/>
</dbReference>
<dbReference type="OrthoDB" id="8955at10239"/>
<dbReference type="KEGG" id="vg:22974371"/>
<evidence type="ECO:0000256" key="3">
    <source>
        <dbReference type="ARBA" id="ARBA00022741"/>
    </source>
</evidence>
<dbReference type="InterPro" id="IPR000719">
    <property type="entry name" value="Prot_kinase_dom"/>
</dbReference>
<dbReference type="Proteomes" id="UP000203835">
    <property type="component" value="Segment"/>
</dbReference>
<reference evidence="7 8" key="2">
    <citation type="journal article" date="2015" name="BMC Genomics">
        <title>The genome sequence of Pseudoplusia includens single nucleopolyhedrovirus and an analysis of p26 gene evolution in the baculoviruses.</title>
        <authorList>
            <person name="Craveiro S.R."/>
            <person name="Inglis P.W."/>
            <person name="Togawa R.C."/>
            <person name="Grynberg P."/>
            <person name="Melo F.L."/>
            <person name="Ribeiro Z.M.A."/>
            <person name="Ribeiro B.M."/>
            <person name="Bao S.N."/>
            <person name="Castro M.E.B."/>
        </authorList>
    </citation>
    <scope>NUCLEOTIDE SEQUENCE [LARGE SCALE GENOMIC DNA]</scope>
</reference>
<dbReference type="RefSeq" id="YP_009116916.1">
    <property type="nucleotide sequence ID" value="NC_026268.1"/>
</dbReference>
<dbReference type="Gene3D" id="1.10.510.10">
    <property type="entry name" value="Transferase(Phosphotransferase) domain 1"/>
    <property type="match status" value="1"/>
</dbReference>
<dbReference type="Pfam" id="PF00069">
    <property type="entry name" value="Pkinase"/>
    <property type="match status" value="1"/>
</dbReference>
<dbReference type="EMBL" id="KJ631622">
    <property type="protein sequence ID" value="AJD80693.1"/>
    <property type="molecule type" value="Genomic_DNA"/>
</dbReference>
<evidence type="ECO:0000256" key="5">
    <source>
        <dbReference type="ARBA" id="ARBA00022840"/>
    </source>
</evidence>
<sequence>MDGVLEEMSDFLSELVPENKIKVAEGKFGKVSVWKHKDTQKLFLQKEITPENFNGIEVMVHDLMKNNKFFIKLYYFSTTLKTHLLIMDYIKGGDLWDLLRQEHKLEEMETKLIIMQLVEALYYLHLHQIIHNDIKLENIIYSRYRQIYLCDYGLCKSVKTDSCYDGTMDYFSPEKIKGHQYNFSFDWWAVGILTYELITGYHPYKSYSDEDLSVKMLHYRQQHKKLKFNSKLSKVVVMFIDGMLKYNFNYRLNNVYDIMKQEFINIDINLLK</sequence>
<evidence type="ECO:0000259" key="6">
    <source>
        <dbReference type="PROSITE" id="PS50011"/>
    </source>
</evidence>
<keyword evidence="2" id="KW-0808">Transferase</keyword>
<evidence type="ECO:0000313" key="8">
    <source>
        <dbReference type="Proteomes" id="UP000203835"/>
    </source>
</evidence>
<organism evidence="7 8">
    <name type="scientific">Pseudoplusia includens SNPV IE</name>
    <dbReference type="NCBI Taxonomy" id="1592335"/>
    <lineage>
        <taxon>Viruses</taxon>
        <taxon>Viruses incertae sedis</taxon>
        <taxon>Naldaviricetes</taxon>
        <taxon>Lefavirales</taxon>
        <taxon>Baculoviridae</taxon>
        <taxon>Alphabaculovirus</taxon>
        <taxon>Alphabaculovirus chrincludentis</taxon>
        <taxon>Alphabaculovirus alterchrincludentis</taxon>
    </lineage>
</organism>
<dbReference type="SUPFAM" id="SSF56112">
    <property type="entry name" value="Protein kinase-like (PK-like)"/>
    <property type="match status" value="1"/>
</dbReference>
<reference evidence="7 8" key="1">
    <citation type="journal article" date="2013" name="J. Invertebr. Pathol.">
        <title>Pseudoplusia includens single nucleopolyhedrovirus: genetic diversity, phylogeny and hypervariability of the pif-2 gene.</title>
        <authorList>
            <person name="Craveiro S.R."/>
            <person name="Melo F.L."/>
            <person name="Ribeiro Z.M."/>
            <person name="Ribeiro B.M."/>
            <person name="Bao S.N."/>
            <person name="Inglis P.W."/>
            <person name="Castro M.E."/>
        </authorList>
    </citation>
    <scope>NUCLEOTIDE SEQUENCE [LARGE SCALE GENOMIC DNA]</scope>
</reference>
<dbReference type="PANTHER" id="PTHR24351">
    <property type="entry name" value="RIBOSOMAL PROTEIN S6 KINASE"/>
    <property type="match status" value="1"/>
</dbReference>
<feature type="domain" description="Protein kinase" evidence="6">
    <location>
        <begin position="17"/>
        <end position="264"/>
    </location>
</feature>
<dbReference type="GeneID" id="22974371"/>
<keyword evidence="5" id="KW-0067">ATP-binding</keyword>
<dbReference type="InterPro" id="IPR008271">
    <property type="entry name" value="Ser/Thr_kinase_AS"/>
</dbReference>
<dbReference type="GO" id="GO:0005524">
    <property type="term" value="F:ATP binding"/>
    <property type="evidence" value="ECO:0007669"/>
    <property type="project" value="UniProtKB-KW"/>
</dbReference>
<keyword evidence="4 7" id="KW-0418">Kinase</keyword>
<evidence type="ECO:0000256" key="4">
    <source>
        <dbReference type="ARBA" id="ARBA00022777"/>
    </source>
</evidence>
<name>A0A0B4ZZ83_9ABAC</name>
<evidence type="ECO:0000256" key="1">
    <source>
        <dbReference type="ARBA" id="ARBA00022527"/>
    </source>
</evidence>
<dbReference type="PROSITE" id="PS00108">
    <property type="entry name" value="PROTEIN_KINASE_ST"/>
    <property type="match status" value="1"/>
</dbReference>